<keyword evidence="2" id="KW-1185">Reference proteome</keyword>
<protein>
    <submittedName>
        <fullName evidence="1">Uncharacterized protein</fullName>
    </submittedName>
</protein>
<name>A0ABT8BI68_9HYPH</name>
<sequence length="108" mass="11866">MCSLCGVLGCDDHWTSAVARPGVYTHNSDRIARRREAARRLAVANALLATRRLRLSEWQGRSYVLASPTGSTRIFEALSHLWSEAGALAGRPFDPLDPSFIASIEAIR</sequence>
<evidence type="ECO:0000313" key="1">
    <source>
        <dbReference type="EMBL" id="MDN3591843.1"/>
    </source>
</evidence>
<evidence type="ECO:0000313" key="2">
    <source>
        <dbReference type="Proteomes" id="UP001224644"/>
    </source>
</evidence>
<comment type="caution">
    <text evidence="1">The sequence shown here is derived from an EMBL/GenBank/DDBJ whole genome shotgun (WGS) entry which is preliminary data.</text>
</comment>
<gene>
    <name evidence="1" type="ORF">QWZ12_14660</name>
</gene>
<organism evidence="1 2">
    <name type="scientific">Methylobacterium adhaesivum</name>
    <dbReference type="NCBI Taxonomy" id="333297"/>
    <lineage>
        <taxon>Bacteria</taxon>
        <taxon>Pseudomonadati</taxon>
        <taxon>Pseudomonadota</taxon>
        <taxon>Alphaproteobacteria</taxon>
        <taxon>Hyphomicrobiales</taxon>
        <taxon>Methylobacteriaceae</taxon>
        <taxon>Methylobacterium</taxon>
    </lineage>
</organism>
<accession>A0ABT8BI68</accession>
<proteinExistence type="predicted"/>
<dbReference type="RefSeq" id="WP_238227269.1">
    <property type="nucleotide sequence ID" value="NZ_BPQD01000025.1"/>
</dbReference>
<dbReference type="Proteomes" id="UP001224644">
    <property type="component" value="Unassembled WGS sequence"/>
</dbReference>
<dbReference type="EMBL" id="JAUFPX010000012">
    <property type="protein sequence ID" value="MDN3591843.1"/>
    <property type="molecule type" value="Genomic_DNA"/>
</dbReference>
<reference evidence="2" key="1">
    <citation type="journal article" date="2019" name="Int. J. Syst. Evol. Microbiol.">
        <title>The Global Catalogue of Microorganisms (GCM) 10K type strain sequencing project: providing services to taxonomists for standard genome sequencing and annotation.</title>
        <authorList>
            <consortium name="The Broad Institute Genomics Platform"/>
            <consortium name="The Broad Institute Genome Sequencing Center for Infectious Disease"/>
            <person name="Wu L."/>
            <person name="Ma J."/>
        </authorList>
    </citation>
    <scope>NUCLEOTIDE SEQUENCE [LARGE SCALE GENOMIC DNA]</scope>
    <source>
        <strain evidence="2">CECT 7069</strain>
    </source>
</reference>